<dbReference type="EMBL" id="JBEZVI010000009">
    <property type="protein sequence ID" value="MEU3711034.1"/>
    <property type="molecule type" value="Genomic_DNA"/>
</dbReference>
<keyword evidence="2" id="KW-1185">Reference proteome</keyword>
<dbReference type="RefSeq" id="WP_051739567.1">
    <property type="nucleotide sequence ID" value="NZ_JBEZVI010000009.1"/>
</dbReference>
<dbReference type="Proteomes" id="UP001550853">
    <property type="component" value="Unassembled WGS sequence"/>
</dbReference>
<protein>
    <submittedName>
        <fullName evidence="1">Uncharacterized protein</fullName>
    </submittedName>
</protein>
<gene>
    <name evidence="1" type="ORF">AB0E61_13165</name>
</gene>
<name>A0ABV2YZQ0_9ACTN</name>
<evidence type="ECO:0000313" key="2">
    <source>
        <dbReference type="Proteomes" id="UP001550853"/>
    </source>
</evidence>
<sequence>MTHSNTNPDVLLAKDNYFGATAEDLADTGVGGRAKAIINQRALFPRRGTATLYNNRLVLTGWDNADYVTLFPREIDSISNEFTELYGRFLGGGLKKAGAPVILHRTSGTEIYLLLNHRWFTERTDNNRWYKLLTNWLTTARNTDRGRH</sequence>
<organism evidence="1 2">
    <name type="scientific">Streptomyces catenulae</name>
    <dbReference type="NCBI Taxonomy" id="66875"/>
    <lineage>
        <taxon>Bacteria</taxon>
        <taxon>Bacillati</taxon>
        <taxon>Actinomycetota</taxon>
        <taxon>Actinomycetes</taxon>
        <taxon>Kitasatosporales</taxon>
        <taxon>Streptomycetaceae</taxon>
        <taxon>Streptomyces</taxon>
    </lineage>
</organism>
<reference evidence="1 2" key="1">
    <citation type="submission" date="2024-06" db="EMBL/GenBank/DDBJ databases">
        <title>The Natural Products Discovery Center: Release of the First 8490 Sequenced Strains for Exploring Actinobacteria Biosynthetic Diversity.</title>
        <authorList>
            <person name="Kalkreuter E."/>
            <person name="Kautsar S.A."/>
            <person name="Yang D."/>
            <person name="Bader C.D."/>
            <person name="Teijaro C.N."/>
            <person name="Fluegel L."/>
            <person name="Davis C.M."/>
            <person name="Simpson J.R."/>
            <person name="Lauterbach L."/>
            <person name="Steele A.D."/>
            <person name="Gui C."/>
            <person name="Meng S."/>
            <person name="Li G."/>
            <person name="Viehrig K."/>
            <person name="Ye F."/>
            <person name="Su P."/>
            <person name="Kiefer A.F."/>
            <person name="Nichols A."/>
            <person name="Cepeda A.J."/>
            <person name="Yan W."/>
            <person name="Fan B."/>
            <person name="Jiang Y."/>
            <person name="Adhikari A."/>
            <person name="Zheng C.-J."/>
            <person name="Schuster L."/>
            <person name="Cowan T.M."/>
            <person name="Smanski M.J."/>
            <person name="Chevrette M.G."/>
            <person name="De Carvalho L.P.S."/>
            <person name="Shen B."/>
        </authorList>
    </citation>
    <scope>NUCLEOTIDE SEQUENCE [LARGE SCALE GENOMIC DNA]</scope>
    <source>
        <strain evidence="1 2">NPDC033039</strain>
    </source>
</reference>
<accession>A0ABV2YZQ0</accession>
<comment type="caution">
    <text evidence="1">The sequence shown here is derived from an EMBL/GenBank/DDBJ whole genome shotgun (WGS) entry which is preliminary data.</text>
</comment>
<proteinExistence type="predicted"/>
<evidence type="ECO:0000313" key="1">
    <source>
        <dbReference type="EMBL" id="MEU3711034.1"/>
    </source>
</evidence>